<dbReference type="InterPro" id="IPR005122">
    <property type="entry name" value="Uracil-DNA_glycosylase-like"/>
</dbReference>
<dbReference type="SUPFAM" id="SSF52141">
    <property type="entry name" value="Uracil-DNA glycosylase-like"/>
    <property type="match status" value="1"/>
</dbReference>
<evidence type="ECO:0000313" key="2">
    <source>
        <dbReference type="EMBL" id="OXY80656.1"/>
    </source>
</evidence>
<dbReference type="InterPro" id="IPR036895">
    <property type="entry name" value="Uracil-DNA_glycosylase-like_sf"/>
</dbReference>
<dbReference type="PANTHER" id="PTHR42160:SF1">
    <property type="entry name" value="URACIL-DNA GLYCOSYLASE SUPERFAMILY PROTEIN"/>
    <property type="match status" value="1"/>
</dbReference>
<evidence type="ECO:0000259" key="1">
    <source>
        <dbReference type="SMART" id="SM00986"/>
    </source>
</evidence>
<comment type="caution">
    <text evidence="2">The sequence shown here is derived from an EMBL/GenBank/DDBJ whole genome shotgun (WGS) entry which is preliminary data.</text>
</comment>
<dbReference type="InterPro" id="IPR047124">
    <property type="entry name" value="HI_0220.2"/>
</dbReference>
<accession>A0A233RB87</accession>
<dbReference type="PANTHER" id="PTHR42160">
    <property type="entry name" value="URACIL-DNA GLYCOSYLASE SUPERFAMILY PROTEIN"/>
    <property type="match status" value="1"/>
</dbReference>
<sequence length="196" mass="22176">MDSLLAAVRACRLCEAELPLGPRPVVQLGAGARILIIGQAPGTRVHATGIPWNDPSGNTLRRWLDLDRETFYDADQVAIMPMGFCYPGRGKSGDLPPRPECAPTWHARILAALPNIRLTLLIGLYAQRYYLDKRFRTLTDTVRHWREFAPDRLPLPHPSPRNRRWLMQNPWFEQDTVPALQARVHEVLSTKPQAGS</sequence>
<dbReference type="AlphaFoldDB" id="A0A233RB87"/>
<dbReference type="RefSeq" id="WP_094201818.1">
    <property type="nucleotide sequence ID" value="NZ_NBIM01000008.1"/>
</dbReference>
<evidence type="ECO:0000313" key="3">
    <source>
        <dbReference type="Proteomes" id="UP000242757"/>
    </source>
</evidence>
<dbReference type="SMART" id="SM00986">
    <property type="entry name" value="UDG"/>
    <property type="match status" value="1"/>
</dbReference>
<protein>
    <submittedName>
        <fullName evidence="2">Uracil-DNA glycosylase</fullName>
    </submittedName>
</protein>
<dbReference type="CDD" id="cd10033">
    <property type="entry name" value="UDG_like"/>
    <property type="match status" value="1"/>
</dbReference>
<dbReference type="Pfam" id="PF03167">
    <property type="entry name" value="UDG"/>
    <property type="match status" value="1"/>
</dbReference>
<dbReference type="Proteomes" id="UP000242757">
    <property type="component" value="Unassembled WGS sequence"/>
</dbReference>
<feature type="domain" description="Uracil-DNA glycosylase-like" evidence="1">
    <location>
        <begin position="25"/>
        <end position="181"/>
    </location>
</feature>
<gene>
    <name evidence="2" type="ORF">B6S08_16040</name>
</gene>
<dbReference type="EMBL" id="NBIM01000008">
    <property type="protein sequence ID" value="OXY80656.1"/>
    <property type="molecule type" value="Genomic_DNA"/>
</dbReference>
<dbReference type="Gene3D" id="3.40.470.10">
    <property type="entry name" value="Uracil-DNA glycosylase-like domain"/>
    <property type="match status" value="1"/>
</dbReference>
<keyword evidence="3" id="KW-1185">Reference proteome</keyword>
<dbReference type="SMART" id="SM00987">
    <property type="entry name" value="UreE_C"/>
    <property type="match status" value="1"/>
</dbReference>
<reference evidence="2 3" key="1">
    <citation type="submission" date="2017-08" db="EMBL/GenBank/DDBJ databases">
        <title>A Genome Sequence of Oceanimonas doudoroffii ATCC 27123T.</title>
        <authorList>
            <person name="Brennan M.A."/>
            <person name="Maclea K.S."/>
            <person name="Mcclelland W.D."/>
            <person name="Trachtenberg A.M."/>
        </authorList>
    </citation>
    <scope>NUCLEOTIDE SEQUENCE [LARGE SCALE GENOMIC DNA]</scope>
    <source>
        <strain evidence="2 3">ATCC 27123</strain>
    </source>
</reference>
<dbReference type="OrthoDB" id="9789139at2"/>
<name>A0A233RB87_9GAMM</name>
<organism evidence="2 3">
    <name type="scientific">Oceanimonas doudoroffii</name>
    <dbReference type="NCBI Taxonomy" id="84158"/>
    <lineage>
        <taxon>Bacteria</taxon>
        <taxon>Pseudomonadati</taxon>
        <taxon>Pseudomonadota</taxon>
        <taxon>Gammaproteobacteria</taxon>
        <taxon>Aeromonadales</taxon>
        <taxon>Aeromonadaceae</taxon>
        <taxon>Oceanimonas</taxon>
    </lineage>
</organism>
<proteinExistence type="predicted"/>